<proteinExistence type="predicted"/>
<name>A0A7I8C2Z6_9BURK</name>
<dbReference type="RefSeq" id="WP_243460815.1">
    <property type="nucleotide sequence ID" value="NZ_AP023177.1"/>
</dbReference>
<dbReference type="PANTHER" id="PTHR44591">
    <property type="entry name" value="STRESS RESPONSE REGULATOR PROTEIN 1"/>
    <property type="match status" value="1"/>
</dbReference>
<dbReference type="KEGG" id="plad:PPGU16_79580"/>
<reference evidence="4 5" key="1">
    <citation type="journal article" date="2020" name="Genes (Basel)">
        <title>Genomic Comparison of Insect Gut Symbionts from Divergent Burkholderia Subclades.</title>
        <authorList>
            <person name="Takeshita K."/>
            <person name="Kikuchi Y."/>
        </authorList>
    </citation>
    <scope>NUCLEOTIDE SEQUENCE [LARGE SCALE GENOMIC DNA]</scope>
    <source>
        <strain evidence="4 5">PGU16</strain>
        <plasmid evidence="4 5">PPGU16_p2</plasmid>
    </source>
</reference>
<dbReference type="Pfam" id="PF00072">
    <property type="entry name" value="Response_reg"/>
    <property type="match status" value="1"/>
</dbReference>
<dbReference type="EMBL" id="AP023177">
    <property type="protein sequence ID" value="BCF94891.1"/>
    <property type="molecule type" value="Genomic_DNA"/>
</dbReference>
<dbReference type="PROSITE" id="PS50110">
    <property type="entry name" value="RESPONSE_REGULATORY"/>
    <property type="match status" value="1"/>
</dbReference>
<keyword evidence="4" id="KW-0614">Plasmid</keyword>
<evidence type="ECO:0000313" key="4">
    <source>
        <dbReference type="EMBL" id="BCF94891.1"/>
    </source>
</evidence>
<dbReference type="GO" id="GO:0000160">
    <property type="term" value="P:phosphorelay signal transduction system"/>
    <property type="evidence" value="ECO:0007669"/>
    <property type="project" value="InterPro"/>
</dbReference>
<sequence>MMANILWVDDDLENLWALQLALEADGHRVVAVEDAGRALDLLRREPVHFMITDYEMPIVDGAQLCRMVRAWGAHASLPIVMLSAAPEPVSAPRAWTYFLRKPAGFGTLSALIDAHVAPRLTGVKRVSVEALRCAQRAASRWPAIIADCWP</sequence>
<organism evidence="4 5">
    <name type="scientific">Paraburkholderia largidicola</name>
    <dbReference type="NCBI Taxonomy" id="3014751"/>
    <lineage>
        <taxon>Bacteria</taxon>
        <taxon>Pseudomonadati</taxon>
        <taxon>Pseudomonadota</taxon>
        <taxon>Betaproteobacteria</taxon>
        <taxon>Burkholderiales</taxon>
        <taxon>Burkholderiaceae</taxon>
        <taxon>Paraburkholderia</taxon>
    </lineage>
</organism>
<dbReference type="SMART" id="SM00448">
    <property type="entry name" value="REC"/>
    <property type="match status" value="1"/>
</dbReference>
<feature type="modified residue" description="4-aspartylphosphate" evidence="2">
    <location>
        <position position="53"/>
    </location>
</feature>
<accession>A0A7I8C2Z6</accession>
<evidence type="ECO:0000259" key="3">
    <source>
        <dbReference type="PROSITE" id="PS50110"/>
    </source>
</evidence>
<evidence type="ECO:0000256" key="2">
    <source>
        <dbReference type="PROSITE-ProRule" id="PRU00169"/>
    </source>
</evidence>
<geneLocation type="plasmid" evidence="4 5">
    <name>PPGU16_p2</name>
</geneLocation>
<dbReference type="SUPFAM" id="SSF52172">
    <property type="entry name" value="CheY-like"/>
    <property type="match status" value="1"/>
</dbReference>
<dbReference type="PANTHER" id="PTHR44591:SF3">
    <property type="entry name" value="RESPONSE REGULATORY DOMAIN-CONTAINING PROTEIN"/>
    <property type="match status" value="1"/>
</dbReference>
<dbReference type="InterPro" id="IPR050595">
    <property type="entry name" value="Bact_response_regulator"/>
</dbReference>
<dbReference type="InterPro" id="IPR011006">
    <property type="entry name" value="CheY-like_superfamily"/>
</dbReference>
<protein>
    <recommendedName>
        <fullName evidence="3">Response regulatory domain-containing protein</fullName>
    </recommendedName>
</protein>
<dbReference type="CDD" id="cd00156">
    <property type="entry name" value="REC"/>
    <property type="match status" value="1"/>
</dbReference>
<evidence type="ECO:0000256" key="1">
    <source>
        <dbReference type="ARBA" id="ARBA00022553"/>
    </source>
</evidence>
<keyword evidence="1 2" id="KW-0597">Phosphoprotein</keyword>
<dbReference type="InterPro" id="IPR001789">
    <property type="entry name" value="Sig_transdc_resp-reg_receiver"/>
</dbReference>
<dbReference type="Gene3D" id="3.40.50.2300">
    <property type="match status" value="1"/>
</dbReference>
<evidence type="ECO:0000313" key="5">
    <source>
        <dbReference type="Proteomes" id="UP000510888"/>
    </source>
</evidence>
<dbReference type="Proteomes" id="UP000510888">
    <property type="component" value="Plasmid PPGU16_p2"/>
</dbReference>
<dbReference type="AlphaFoldDB" id="A0A7I8C2Z6"/>
<gene>
    <name evidence="4" type="ORF">PPGU16_79580</name>
</gene>
<keyword evidence="5" id="KW-1185">Reference proteome</keyword>
<feature type="domain" description="Response regulatory" evidence="3">
    <location>
        <begin position="4"/>
        <end position="116"/>
    </location>
</feature>